<dbReference type="EMBL" id="JAKMXF010000066">
    <property type="protein sequence ID" value="KAI6659353.1"/>
    <property type="molecule type" value="Genomic_DNA"/>
</dbReference>
<organism evidence="2 3">
    <name type="scientific">Oopsacas minuta</name>
    <dbReference type="NCBI Taxonomy" id="111878"/>
    <lineage>
        <taxon>Eukaryota</taxon>
        <taxon>Metazoa</taxon>
        <taxon>Porifera</taxon>
        <taxon>Hexactinellida</taxon>
        <taxon>Hexasterophora</taxon>
        <taxon>Lyssacinosida</taxon>
        <taxon>Leucopsacidae</taxon>
        <taxon>Oopsacas</taxon>
    </lineage>
</organism>
<dbReference type="Gene3D" id="3.30.710.10">
    <property type="entry name" value="Potassium Channel Kv1.1, Chain A"/>
    <property type="match status" value="1"/>
</dbReference>
<accession>A0AAV7KDP2</accession>
<keyword evidence="2" id="KW-0813">Transport</keyword>
<comment type="caution">
    <text evidence="2">The sequence shown here is derived from an EMBL/GenBank/DDBJ whole genome shotgun (WGS) entry which is preliminary data.</text>
</comment>
<dbReference type="Pfam" id="PF02214">
    <property type="entry name" value="BTB_2"/>
    <property type="match status" value="1"/>
</dbReference>
<dbReference type="GO" id="GO:0034220">
    <property type="term" value="P:monoatomic ion transmembrane transport"/>
    <property type="evidence" value="ECO:0007669"/>
    <property type="project" value="UniProtKB-KW"/>
</dbReference>
<dbReference type="SMART" id="SM00225">
    <property type="entry name" value="BTB"/>
    <property type="match status" value="1"/>
</dbReference>
<name>A0AAV7KDP2_9METZ</name>
<dbReference type="PANTHER" id="PTHR11145:SF8">
    <property type="entry name" value="RE57120P"/>
    <property type="match status" value="1"/>
</dbReference>
<dbReference type="SUPFAM" id="SSF54695">
    <property type="entry name" value="POZ domain"/>
    <property type="match status" value="1"/>
</dbReference>
<sequence>MASNHRNDVNNQTEEITSPTSASILKLNIGGHKFETTKSTLSNASVFFSSLLSGRYFTLRDENGAYFIDRNGEYFAPILYYMRTRHLIVPPSMNIEALLHEAEYYLLEDLASELREIINPPECIVPSVIQTNGAYCNKTDSKLFIFDNRKGVMQLQTRENCALINGKAMWDLEGVPSIWGATVSCKDIYAKFIHTHVRKGQYQIEEKFVKIFLPGKEHISGMVTSIGTLSFDSKNLYILDGMPTQESLFEFEEYIFYPLKRRGKNVYET</sequence>
<gene>
    <name evidence="2" type="ORF">LOD99_15024</name>
</gene>
<evidence type="ECO:0000259" key="1">
    <source>
        <dbReference type="PROSITE" id="PS50097"/>
    </source>
</evidence>
<dbReference type="InterPro" id="IPR011333">
    <property type="entry name" value="SKP1/BTB/POZ_sf"/>
</dbReference>
<reference evidence="2 3" key="1">
    <citation type="journal article" date="2023" name="BMC Biol.">
        <title>The compact genome of the sponge Oopsacas minuta (Hexactinellida) is lacking key metazoan core genes.</title>
        <authorList>
            <person name="Santini S."/>
            <person name="Schenkelaars Q."/>
            <person name="Jourda C."/>
            <person name="Duchesne M."/>
            <person name="Belahbib H."/>
            <person name="Rocher C."/>
            <person name="Selva M."/>
            <person name="Riesgo A."/>
            <person name="Vervoort M."/>
            <person name="Leys S.P."/>
            <person name="Kodjabachian L."/>
            <person name="Le Bivic A."/>
            <person name="Borchiellini C."/>
            <person name="Claverie J.M."/>
            <person name="Renard E."/>
        </authorList>
    </citation>
    <scope>NUCLEOTIDE SEQUENCE [LARGE SCALE GENOMIC DNA]</scope>
    <source>
        <strain evidence="2">SPO-2</strain>
    </source>
</reference>
<evidence type="ECO:0000313" key="2">
    <source>
        <dbReference type="EMBL" id="KAI6659353.1"/>
    </source>
</evidence>
<dbReference type="GO" id="GO:0051260">
    <property type="term" value="P:protein homooligomerization"/>
    <property type="evidence" value="ECO:0007669"/>
    <property type="project" value="InterPro"/>
</dbReference>
<keyword evidence="3" id="KW-1185">Reference proteome</keyword>
<dbReference type="Proteomes" id="UP001165289">
    <property type="component" value="Unassembled WGS sequence"/>
</dbReference>
<evidence type="ECO:0000313" key="3">
    <source>
        <dbReference type="Proteomes" id="UP001165289"/>
    </source>
</evidence>
<proteinExistence type="predicted"/>
<dbReference type="InterPro" id="IPR045068">
    <property type="entry name" value="BACURD1-3"/>
</dbReference>
<dbReference type="PANTHER" id="PTHR11145">
    <property type="entry name" value="BTB/POZ DOMAIN-CONTAINING ADAPTER FOR CUL3-MEDIATED RHOA DEGRADATION PROTEIN FAMILY MEMBER"/>
    <property type="match status" value="1"/>
</dbReference>
<dbReference type="PROSITE" id="PS50097">
    <property type="entry name" value="BTB"/>
    <property type="match status" value="1"/>
</dbReference>
<feature type="domain" description="BTB" evidence="1">
    <location>
        <begin position="21"/>
        <end position="91"/>
    </location>
</feature>
<dbReference type="InterPro" id="IPR000210">
    <property type="entry name" value="BTB/POZ_dom"/>
</dbReference>
<protein>
    <submittedName>
        <fullName evidence="2">K+ channel tetramerization protein</fullName>
    </submittedName>
</protein>
<dbReference type="InterPro" id="IPR003131">
    <property type="entry name" value="T1-type_BTB"/>
</dbReference>
<keyword evidence="2" id="KW-0407">Ion channel</keyword>
<keyword evidence="2" id="KW-0406">Ion transport</keyword>
<dbReference type="CDD" id="cd18316">
    <property type="entry name" value="BTB_POZ_KCTD-like"/>
    <property type="match status" value="1"/>
</dbReference>
<dbReference type="AlphaFoldDB" id="A0AAV7KDP2"/>